<sequence length="123" mass="14189">MNEIDRVELSLPAQKEYARLLRLAVAGIASRMNFNYDGVEDLKIGVEEAYLLAINDPKQKRFDLAFEIYPNRLEILATEIRAIGDLEELSQKFGFSILRSVMDEIEWNRVKGAGHLRMVKNIY</sequence>
<comment type="caution">
    <text evidence="1">The sequence shown here is derived from an EMBL/GenBank/DDBJ whole genome shotgun (WGS) entry which is preliminary data.</text>
</comment>
<dbReference type="Proteomes" id="UP000230956">
    <property type="component" value="Unassembled WGS sequence"/>
</dbReference>
<dbReference type="EMBL" id="PFNG01000093">
    <property type="protein sequence ID" value="PIZ40346.1"/>
    <property type="molecule type" value="Genomic_DNA"/>
</dbReference>
<dbReference type="AlphaFoldDB" id="A0A2M7T8S7"/>
<dbReference type="RefSeq" id="WP_286677735.1">
    <property type="nucleotide sequence ID" value="NZ_MNXI01000029.1"/>
</dbReference>
<evidence type="ECO:0000313" key="1">
    <source>
        <dbReference type="EMBL" id="PIZ40346.1"/>
    </source>
</evidence>
<protein>
    <recommendedName>
        <fullName evidence="3">ATP-binding protein</fullName>
    </recommendedName>
</protein>
<gene>
    <name evidence="1" type="ORF">COY37_04070</name>
</gene>
<evidence type="ECO:0000313" key="2">
    <source>
        <dbReference type="Proteomes" id="UP000230956"/>
    </source>
</evidence>
<accession>A0A2M7T8S7</accession>
<name>A0A2M7T8S7_9ACTN</name>
<reference evidence="2" key="1">
    <citation type="submission" date="2017-09" db="EMBL/GenBank/DDBJ databases">
        <title>Depth-based differentiation of microbial function through sediment-hosted aquifers and enrichment of novel symbionts in the deep terrestrial subsurface.</title>
        <authorList>
            <person name="Probst A.J."/>
            <person name="Ladd B."/>
            <person name="Jarett J.K."/>
            <person name="Geller-Mcgrath D.E."/>
            <person name="Sieber C.M.K."/>
            <person name="Emerson J.B."/>
            <person name="Anantharaman K."/>
            <person name="Thomas B.C."/>
            <person name="Malmstrom R."/>
            <person name="Stieglmeier M."/>
            <person name="Klingl A."/>
            <person name="Woyke T."/>
            <person name="Ryan C.M."/>
            <person name="Banfield J.F."/>
        </authorList>
    </citation>
    <scope>NUCLEOTIDE SEQUENCE [LARGE SCALE GENOMIC DNA]</scope>
</reference>
<organism evidence="1 2">
    <name type="scientific">Candidatus Aquicultor secundus</name>
    <dbReference type="NCBI Taxonomy" id="1973895"/>
    <lineage>
        <taxon>Bacteria</taxon>
        <taxon>Bacillati</taxon>
        <taxon>Actinomycetota</taxon>
        <taxon>Candidatus Aquicultoria</taxon>
        <taxon>Candidatus Aquicultorales</taxon>
        <taxon>Candidatus Aquicultoraceae</taxon>
        <taxon>Candidatus Aquicultor</taxon>
    </lineage>
</organism>
<proteinExistence type="predicted"/>
<evidence type="ECO:0008006" key="3">
    <source>
        <dbReference type="Google" id="ProtNLM"/>
    </source>
</evidence>